<evidence type="ECO:0000313" key="5">
    <source>
        <dbReference type="EMBL" id="ANM27732.1"/>
    </source>
</evidence>
<dbReference type="SUPFAM" id="SSF46785">
    <property type="entry name" value="Winged helix' DNA-binding domain"/>
    <property type="match status" value="1"/>
</dbReference>
<evidence type="ECO:0000259" key="4">
    <source>
        <dbReference type="Pfam" id="PF00891"/>
    </source>
</evidence>
<dbReference type="PANTHER" id="PTHR43712:SF11">
    <property type="entry name" value="O-METHYLTRANSFERASE (AFU_ORTHOLOGUE AFUA_2G17820)-RELATED"/>
    <property type="match status" value="1"/>
</dbReference>
<dbReference type="AlphaFoldDB" id="A0A192WMV8"/>
<dbReference type="GO" id="GO:0032259">
    <property type="term" value="P:methylation"/>
    <property type="evidence" value="ECO:0007669"/>
    <property type="project" value="UniProtKB-KW"/>
</dbReference>
<dbReference type="Gene3D" id="1.10.10.10">
    <property type="entry name" value="Winged helix-like DNA-binding domain superfamily/Winged helix DNA-binding domain"/>
    <property type="match status" value="1"/>
</dbReference>
<accession>A0A192WMV8</accession>
<dbReference type="Gene3D" id="3.40.50.150">
    <property type="entry name" value="Vaccinia Virus protein VP39"/>
    <property type="match status" value="2"/>
</dbReference>
<feature type="domain" description="O-methyltransferase C-terminal" evidence="4">
    <location>
        <begin position="278"/>
        <end position="360"/>
    </location>
</feature>
<dbReference type="PANTHER" id="PTHR43712">
    <property type="entry name" value="PUTATIVE (AFU_ORTHOLOGUE AFUA_4G14580)-RELATED"/>
    <property type="match status" value="1"/>
</dbReference>
<dbReference type="Pfam" id="PF00891">
    <property type="entry name" value="Methyltransf_2"/>
    <property type="match status" value="1"/>
</dbReference>
<dbReference type="InterPro" id="IPR001077">
    <property type="entry name" value="COMT_C"/>
</dbReference>
<dbReference type="SUPFAM" id="SSF53335">
    <property type="entry name" value="S-adenosyl-L-methionine-dependent methyltransferases"/>
    <property type="match status" value="1"/>
</dbReference>
<evidence type="ECO:0000256" key="1">
    <source>
        <dbReference type="ARBA" id="ARBA00022603"/>
    </source>
</evidence>
<dbReference type="EMBL" id="KU740328">
    <property type="protein sequence ID" value="ANM27732.1"/>
    <property type="molecule type" value="Genomic_DNA"/>
</dbReference>
<dbReference type="InterPro" id="IPR036388">
    <property type="entry name" value="WH-like_DNA-bd_sf"/>
</dbReference>
<dbReference type="PROSITE" id="PS51683">
    <property type="entry name" value="SAM_OMT_II"/>
    <property type="match status" value="1"/>
</dbReference>
<sequence length="382" mass="42927">MEQTDQDSVLSLANKVSGLAELQSSHNLVQQEEFIKAIQRLQIAVEGPAHYVARKRHEPMEYAATLLIIDSGVLQALVENGRKPLSAQELAKKTKMEPLLITRCMRILTAIALFDEVGSSTYKSNEISEWLARPGQADGYRLIARWILPISSRIVSLWENNQFTQFPDESKGERNPFIWTFSTTQWEMMRQDPELKRAFDSYMPIRRNGLRVPWHEIYPAATELDVKGFSEPHEPPLLVDVGGNTGYDAASFKGKNPHIKGRCVVQDLPETLASSVAPEAARAYFMKALLHDFDDAESRRLLSNTVKAMSPESSLLIDDWVLPDVGAPVAGGTYDLMMLMLLSGMERSESQWKDLLNSVGLEVKKVWRKDGVGEGVIEAKKR</sequence>
<dbReference type="InterPro" id="IPR029063">
    <property type="entry name" value="SAM-dependent_MTases_sf"/>
</dbReference>
<dbReference type="InterPro" id="IPR016461">
    <property type="entry name" value="COMT-like"/>
</dbReference>
<name>A0A192WMV8_CLAUC</name>
<keyword evidence="1 5" id="KW-0489">Methyltransferase</keyword>
<evidence type="ECO:0000256" key="3">
    <source>
        <dbReference type="ARBA" id="ARBA00022691"/>
    </source>
</evidence>
<dbReference type="GO" id="GO:0008171">
    <property type="term" value="F:O-methyltransferase activity"/>
    <property type="evidence" value="ECO:0007669"/>
    <property type="project" value="InterPro"/>
</dbReference>
<keyword evidence="2 5" id="KW-0808">Transferase</keyword>
<reference evidence="5" key="1">
    <citation type="journal article" date="2016" name="J. Nat. Prod.">
        <title>Identification of 6-Hydroxymellein Synthase and Accessory Genes in the Lichen Cladonia uncialis.</title>
        <authorList>
            <person name="Abdel-Hameed M."/>
            <person name="Bertrand R.L."/>
            <person name="Piercey-Normore M.D."/>
            <person name="Sorensen J.L."/>
        </authorList>
    </citation>
    <scope>NUCLEOTIDE SEQUENCE</scope>
</reference>
<proteinExistence type="predicted"/>
<protein>
    <submittedName>
        <fullName evidence="5">Putative O-methyltransferase</fullName>
    </submittedName>
</protein>
<keyword evidence="3" id="KW-0949">S-adenosyl-L-methionine</keyword>
<organism evidence="5">
    <name type="scientific">Cladonia uncialis</name>
    <name type="common">Cup lichen</name>
    <dbReference type="NCBI Taxonomy" id="174080"/>
    <lineage>
        <taxon>Eukaryota</taxon>
        <taxon>Fungi</taxon>
        <taxon>Dikarya</taxon>
        <taxon>Ascomycota</taxon>
        <taxon>Pezizomycotina</taxon>
        <taxon>Lecanoromycetes</taxon>
        <taxon>OSLEUM clade</taxon>
        <taxon>Lecanoromycetidae</taxon>
        <taxon>Lecanorales</taxon>
        <taxon>Lecanorineae</taxon>
        <taxon>Cladoniaceae</taxon>
        <taxon>Cladonia</taxon>
    </lineage>
</organism>
<dbReference type="InterPro" id="IPR036390">
    <property type="entry name" value="WH_DNA-bd_sf"/>
</dbReference>
<evidence type="ECO:0000256" key="2">
    <source>
        <dbReference type="ARBA" id="ARBA00022679"/>
    </source>
</evidence>